<evidence type="ECO:0000256" key="2">
    <source>
        <dbReference type="ARBA" id="ARBA00008514"/>
    </source>
</evidence>
<dbReference type="Proteomes" id="UP000269945">
    <property type="component" value="Unassembled WGS sequence"/>
</dbReference>
<reference evidence="4 5" key="1">
    <citation type="submission" date="2018-10" db="EMBL/GenBank/DDBJ databases">
        <authorList>
            <person name="Ekblom R."/>
            <person name="Jareborg N."/>
        </authorList>
    </citation>
    <scope>NUCLEOTIDE SEQUENCE [LARGE SCALE GENOMIC DNA]</scope>
    <source>
        <tissue evidence="4">Muscle</tissue>
    </source>
</reference>
<evidence type="ECO:0000313" key="5">
    <source>
        <dbReference type="Proteomes" id="UP000269945"/>
    </source>
</evidence>
<gene>
    <name evidence="4" type="ORF">BN2614_LOCUS4</name>
</gene>
<comment type="similarity">
    <text evidence="2">Belongs to the MEIG1 family.</text>
</comment>
<dbReference type="EMBL" id="CYRY02020701">
    <property type="protein sequence ID" value="VCW97128.1"/>
    <property type="molecule type" value="Genomic_DNA"/>
</dbReference>
<name>A0A9X9LV66_GULGU</name>
<dbReference type="InterPro" id="IPR020186">
    <property type="entry name" value="Meiosis-expressed_gene_1"/>
</dbReference>
<keyword evidence="5" id="KW-1185">Reference proteome</keyword>
<comment type="function">
    <text evidence="1">Essential for spermiogenesis.</text>
</comment>
<dbReference type="PANTHER" id="PTHR17008:SF1">
    <property type="entry name" value="MEIOSIS EXPRESSED GENE 1 PROTEIN HOMOLOG"/>
    <property type="match status" value="1"/>
</dbReference>
<evidence type="ECO:0000256" key="1">
    <source>
        <dbReference type="ARBA" id="ARBA00003351"/>
    </source>
</evidence>
<feature type="region of interest" description="Disordered" evidence="3">
    <location>
        <begin position="1"/>
        <end position="25"/>
    </location>
</feature>
<feature type="non-terminal residue" evidence="4">
    <location>
        <position position="1"/>
    </location>
</feature>
<dbReference type="Pfam" id="PF15163">
    <property type="entry name" value="Meiosis_expr"/>
    <property type="match status" value="1"/>
</dbReference>
<dbReference type="GO" id="GO:0005634">
    <property type="term" value="C:nucleus"/>
    <property type="evidence" value="ECO:0007669"/>
    <property type="project" value="InterPro"/>
</dbReference>
<comment type="caution">
    <text evidence="4">The sequence shown here is derived from an EMBL/GenBank/DDBJ whole genome shotgun (WGS) entry which is preliminary data.</text>
</comment>
<dbReference type="AlphaFoldDB" id="A0A9X9LV66"/>
<accession>A0A9X9LV66</accession>
<proteinExistence type="inferred from homology"/>
<organism evidence="4 5">
    <name type="scientific">Gulo gulo</name>
    <name type="common">Wolverine</name>
    <name type="synonym">Gluton</name>
    <dbReference type="NCBI Taxonomy" id="48420"/>
    <lineage>
        <taxon>Eukaryota</taxon>
        <taxon>Metazoa</taxon>
        <taxon>Chordata</taxon>
        <taxon>Craniata</taxon>
        <taxon>Vertebrata</taxon>
        <taxon>Euteleostomi</taxon>
        <taxon>Mammalia</taxon>
        <taxon>Eutheria</taxon>
        <taxon>Laurasiatheria</taxon>
        <taxon>Carnivora</taxon>
        <taxon>Caniformia</taxon>
        <taxon>Musteloidea</taxon>
        <taxon>Mustelidae</taxon>
        <taxon>Guloninae</taxon>
        <taxon>Gulo</taxon>
    </lineage>
</organism>
<protein>
    <recommendedName>
        <fullName evidence="6">Meiosis expressed gene 1 protein homolog</fullName>
    </recommendedName>
</protein>
<evidence type="ECO:0000313" key="4">
    <source>
        <dbReference type="EMBL" id="VCW97128.1"/>
    </source>
</evidence>
<evidence type="ECO:0008006" key="6">
    <source>
        <dbReference type="Google" id="ProtNLM"/>
    </source>
</evidence>
<dbReference type="PANTHER" id="PTHR17008">
    <property type="entry name" value="MEIOSIS-EXPRESSED GENE 1 PROTEIN"/>
    <property type="match status" value="1"/>
</dbReference>
<sequence>QPLQDVHPGVSFDSPNRPSPPSHLRARALSQGVGPELGAPRVARGRDCRQGATVGLSLLSPRIPEWRTRAPPRSSASSRAGCLGLSRSASEEIIGNKIPVAMASSDVKPKSISRAKKWSDEIENLYRFQQAGYRDEIEYKQVKHVSMVDRWPETGYVKKLQRRDNTFYYYNKQRECDDKEVHKVKIYAY</sequence>
<evidence type="ECO:0000256" key="3">
    <source>
        <dbReference type="SAM" id="MobiDB-lite"/>
    </source>
</evidence>